<sequence>MNLGKERRLIDDALSNYRAQLDSFTDEQFTKTPPMGGWSLAEVYEHIMKATLSSGIALERCAHNVAEPTKGGLNFWGYYTMLTGKIPPIKVTAPENMTGINPTGKISIEEAKNLIIKTRKRMDTIAPLVKDASPKIKYKHPRLGMLTAPQWYKFIRVHLLHHLDQLDRIKNNFSSGR</sequence>
<comment type="caution">
    <text evidence="2">The sequence shown here is derived from an EMBL/GenBank/DDBJ whole genome shotgun (WGS) entry which is preliminary data.</text>
</comment>
<evidence type="ECO:0000313" key="2">
    <source>
        <dbReference type="EMBL" id="TWR30408.1"/>
    </source>
</evidence>
<organism evidence="2 3">
    <name type="scientific">Mucilaginibacter pallidiroseus</name>
    <dbReference type="NCBI Taxonomy" id="2599295"/>
    <lineage>
        <taxon>Bacteria</taxon>
        <taxon>Pseudomonadati</taxon>
        <taxon>Bacteroidota</taxon>
        <taxon>Sphingobacteriia</taxon>
        <taxon>Sphingobacteriales</taxon>
        <taxon>Sphingobacteriaceae</taxon>
        <taxon>Mucilaginibacter</taxon>
    </lineage>
</organism>
<reference evidence="2 3" key="1">
    <citation type="submission" date="2019-07" db="EMBL/GenBank/DDBJ databases">
        <authorList>
            <person name="Kim J."/>
        </authorList>
    </citation>
    <scope>NUCLEOTIDE SEQUENCE [LARGE SCALE GENOMIC DNA]</scope>
    <source>
        <strain evidence="3">dk17</strain>
    </source>
</reference>
<dbReference type="InterPro" id="IPR034660">
    <property type="entry name" value="DinB/YfiT-like"/>
</dbReference>
<dbReference type="EMBL" id="VOEJ01000002">
    <property type="protein sequence ID" value="TWR30408.1"/>
    <property type="molecule type" value="Genomic_DNA"/>
</dbReference>
<dbReference type="RefSeq" id="WP_146380866.1">
    <property type="nucleotide sequence ID" value="NZ_VOEJ01000002.1"/>
</dbReference>
<proteinExistence type="predicted"/>
<feature type="domain" description="DinB-like" evidence="1">
    <location>
        <begin position="11"/>
        <end position="166"/>
    </location>
</feature>
<dbReference type="Pfam" id="PF12867">
    <property type="entry name" value="DinB_2"/>
    <property type="match status" value="1"/>
</dbReference>
<protein>
    <submittedName>
        <fullName evidence="2">DinB family protein</fullName>
    </submittedName>
</protein>
<dbReference type="Gene3D" id="1.20.120.450">
    <property type="entry name" value="dinb family like domain"/>
    <property type="match status" value="1"/>
</dbReference>
<keyword evidence="3" id="KW-1185">Reference proteome</keyword>
<dbReference type="OrthoDB" id="1495892at2"/>
<name>A0A563UGC9_9SPHI</name>
<dbReference type="AlphaFoldDB" id="A0A563UGC9"/>
<dbReference type="Proteomes" id="UP000320042">
    <property type="component" value="Unassembled WGS sequence"/>
</dbReference>
<dbReference type="SUPFAM" id="SSF109854">
    <property type="entry name" value="DinB/YfiT-like putative metalloenzymes"/>
    <property type="match status" value="1"/>
</dbReference>
<evidence type="ECO:0000259" key="1">
    <source>
        <dbReference type="Pfam" id="PF12867"/>
    </source>
</evidence>
<gene>
    <name evidence="2" type="ORF">FPZ43_05560</name>
</gene>
<dbReference type="InterPro" id="IPR024775">
    <property type="entry name" value="DinB-like"/>
</dbReference>
<accession>A0A563UGC9</accession>
<evidence type="ECO:0000313" key="3">
    <source>
        <dbReference type="Proteomes" id="UP000320042"/>
    </source>
</evidence>